<accession>A0AAW4MTD3</accession>
<dbReference type="Proteomes" id="UP001196408">
    <property type="component" value="Unassembled WGS sequence"/>
</dbReference>
<evidence type="ECO:0000313" key="4">
    <source>
        <dbReference type="Proteomes" id="UP001197492"/>
    </source>
</evidence>
<evidence type="ECO:0000313" key="3">
    <source>
        <dbReference type="Proteomes" id="UP001196408"/>
    </source>
</evidence>
<dbReference type="Proteomes" id="UP001197492">
    <property type="component" value="Unassembled WGS sequence"/>
</dbReference>
<comment type="caution">
    <text evidence="1">The sequence shown here is derived from an EMBL/GenBank/DDBJ whole genome shotgun (WGS) entry which is preliminary data.</text>
</comment>
<evidence type="ECO:0000313" key="2">
    <source>
        <dbReference type="EMBL" id="MBV3393610.1"/>
    </source>
</evidence>
<keyword evidence="4" id="KW-1185">Reference proteome</keyword>
<evidence type="ECO:0000313" key="1">
    <source>
        <dbReference type="EMBL" id="MBV3383586.1"/>
    </source>
</evidence>
<dbReference type="AlphaFoldDB" id="A0AAW4MTD3"/>
<dbReference type="RefSeq" id="WP_187012228.1">
    <property type="nucleotide sequence ID" value="NZ_JAHOEB010000094.1"/>
</dbReference>
<dbReference type="EMBL" id="JAHOEF010000093">
    <property type="protein sequence ID" value="MBV3383586.1"/>
    <property type="molecule type" value="Genomic_DNA"/>
</dbReference>
<dbReference type="EMBL" id="JAHOEL010000092">
    <property type="protein sequence ID" value="MBV3393610.1"/>
    <property type="molecule type" value="Genomic_DNA"/>
</dbReference>
<reference evidence="1 4" key="1">
    <citation type="submission" date="2021-06" db="EMBL/GenBank/DDBJ databases">
        <title>Collection of gut derived symbiotic bacterial strains cultured from healthy donors.</title>
        <authorList>
            <person name="Lin H."/>
            <person name="Littmann E."/>
            <person name="Pamer E.G."/>
        </authorList>
    </citation>
    <scope>NUCLEOTIDE SEQUENCE</scope>
    <source>
        <strain evidence="2 4">MSK.21.70</strain>
        <strain evidence="1">MSK.21.82</strain>
    </source>
</reference>
<name>A0AAW4MTD3_9FIRM</name>
<sequence length="113" mass="13578">MNQIIEHRKLNKKEKMILTNHLIKVCRDLHWIETDSDKAVFITEPFLGYSSISHLKHIITMFYIIRSRIDITSSDEDIRNALYHYQSINRVIEILLKEGGTYRIETIRYREEL</sequence>
<protein>
    <submittedName>
        <fullName evidence="1">Uncharacterized protein</fullName>
    </submittedName>
</protein>
<gene>
    <name evidence="1" type="ORF">KSV97_10280</name>
    <name evidence="2" type="ORF">KSW06_10215</name>
</gene>
<proteinExistence type="predicted"/>
<organism evidence="1 3">
    <name type="scientific">Catenibacterium mitsuokai</name>
    <dbReference type="NCBI Taxonomy" id="100886"/>
    <lineage>
        <taxon>Bacteria</taxon>
        <taxon>Bacillati</taxon>
        <taxon>Bacillota</taxon>
        <taxon>Erysipelotrichia</taxon>
        <taxon>Erysipelotrichales</taxon>
        <taxon>Coprobacillaceae</taxon>
        <taxon>Catenibacterium</taxon>
    </lineage>
</organism>